<dbReference type="EMBL" id="JANCLU010000022">
    <property type="protein sequence ID" value="MCP8940547.1"/>
    <property type="molecule type" value="Genomic_DNA"/>
</dbReference>
<name>A0ABT1LGB8_9HYPH</name>
<organism evidence="1 2">
    <name type="scientific">Alsobacter ponti</name>
    <dbReference type="NCBI Taxonomy" id="2962936"/>
    <lineage>
        <taxon>Bacteria</taxon>
        <taxon>Pseudomonadati</taxon>
        <taxon>Pseudomonadota</taxon>
        <taxon>Alphaproteobacteria</taxon>
        <taxon>Hyphomicrobiales</taxon>
        <taxon>Alsobacteraceae</taxon>
        <taxon>Alsobacter</taxon>
    </lineage>
</organism>
<keyword evidence="2" id="KW-1185">Reference proteome</keyword>
<protein>
    <submittedName>
        <fullName evidence="1">Uncharacterized protein</fullName>
    </submittedName>
</protein>
<proteinExistence type="predicted"/>
<dbReference type="RefSeq" id="WP_254745411.1">
    <property type="nucleotide sequence ID" value="NZ_JANCLU010000022.1"/>
</dbReference>
<evidence type="ECO:0000313" key="1">
    <source>
        <dbReference type="EMBL" id="MCP8940547.1"/>
    </source>
</evidence>
<sequence length="214" mass="23594">MSEPESIDRPAKAPAFARRWADRLLRAAGGPRGWTRRDAATPATADRLDLAGRVQSTTTRLANLRASCNERPRFIYDVFLREGRAEQVDDEDVVAALLQVALYSASVEIQAARIAEAALDFSVARLRERLAGIFDDSTLSLLEWTREQAERAVDEALAALRANADLMRLAVSHFELELRLAEVGFSHQSEATRAGGLLLGEEIRRRLRAGTPAA</sequence>
<accession>A0ABT1LGB8</accession>
<reference evidence="1 2" key="1">
    <citation type="submission" date="2022-07" db="EMBL/GenBank/DDBJ databases">
        <authorList>
            <person name="Li W.-J."/>
            <person name="Deng Q.-Q."/>
        </authorList>
    </citation>
    <scope>NUCLEOTIDE SEQUENCE [LARGE SCALE GENOMIC DNA]</scope>
    <source>
        <strain evidence="1 2">SYSU M60028</strain>
    </source>
</reference>
<gene>
    <name evidence="1" type="ORF">NK718_18635</name>
</gene>
<comment type="caution">
    <text evidence="1">The sequence shown here is derived from an EMBL/GenBank/DDBJ whole genome shotgun (WGS) entry which is preliminary data.</text>
</comment>
<dbReference type="Proteomes" id="UP001205890">
    <property type="component" value="Unassembled WGS sequence"/>
</dbReference>
<evidence type="ECO:0000313" key="2">
    <source>
        <dbReference type="Proteomes" id="UP001205890"/>
    </source>
</evidence>